<keyword evidence="5" id="KW-0862">Zinc</keyword>
<dbReference type="EMBL" id="CAXLJM020000019">
    <property type="protein sequence ID" value="CAL8085520.1"/>
    <property type="molecule type" value="Genomic_DNA"/>
</dbReference>
<dbReference type="Gene3D" id="3.30.160.60">
    <property type="entry name" value="Classic Zinc Finger"/>
    <property type="match status" value="2"/>
</dbReference>
<keyword evidence="6" id="KW-0539">Nucleus</keyword>
<evidence type="ECO:0000256" key="6">
    <source>
        <dbReference type="ARBA" id="ARBA00023242"/>
    </source>
</evidence>
<keyword evidence="4 7" id="KW-0863">Zinc-finger</keyword>
<dbReference type="InterPro" id="IPR013087">
    <property type="entry name" value="Znf_C2H2_type"/>
</dbReference>
<comment type="subcellular location">
    <subcellularLocation>
        <location evidence="1">Nucleus</location>
    </subcellularLocation>
</comment>
<organism evidence="10 11">
    <name type="scientific">Orchesella dallaii</name>
    <dbReference type="NCBI Taxonomy" id="48710"/>
    <lineage>
        <taxon>Eukaryota</taxon>
        <taxon>Metazoa</taxon>
        <taxon>Ecdysozoa</taxon>
        <taxon>Arthropoda</taxon>
        <taxon>Hexapoda</taxon>
        <taxon>Collembola</taxon>
        <taxon>Entomobryomorpha</taxon>
        <taxon>Entomobryoidea</taxon>
        <taxon>Orchesellidae</taxon>
        <taxon>Orchesellinae</taxon>
        <taxon>Orchesella</taxon>
    </lineage>
</organism>
<evidence type="ECO:0000313" key="11">
    <source>
        <dbReference type="Proteomes" id="UP001642540"/>
    </source>
</evidence>
<dbReference type="PROSITE" id="PS00028">
    <property type="entry name" value="ZINC_FINGER_C2H2_1"/>
    <property type="match status" value="4"/>
</dbReference>
<feature type="region of interest" description="Disordered" evidence="8">
    <location>
        <begin position="43"/>
        <end position="73"/>
    </location>
</feature>
<sequence length="983" mass="113689">MDERKGEVQVDEEEVGNEYIKVEFEENGTMMDADDDYFQLLGEGQSTGGCGSSDQPCENGGGRNGEQQRANGKAWKRKLKVGWSNWMEELTSQIHVNKKEETMGKGGGLNQFCNNGGRGRRTQKVEGACQGKPERETKLTIQRHINGTDKMNNLVPQISRIVNEKEDNNDTPKIPQEKEVVHCLLCFEKILEPKERSHEEGKLGENLKSVFILRKLLNVPYDEMTNYLMEYGDPSKWIGMCENCEPLTKEALGVNDKMNKLMNQLDKCREQVVKRIQDSVRTEGSELRSRCNRICKNCKNGECLIHRQCLTEKIRTLVLRNNYPLNPATNPYLDGDKKAEAKYNQSLQLSQVLKAEGGTPESELCMHDDDDLDRCNENEYSHSEAPSPPKKRKKSTLTLPTKAGAYKIRREVERHLQLAAKSMLSERSGPLQPRILGRRKQNNASQIGTSTSLNKEFRNYNCFQCPHLEPFKDMFSFVGHIIFHYDYPFQCSQCNIYFPLEDIRKLENHWKRFHADSDILPQKRYNRVWFESHDAFQCPQCCERFPFSVERDTHVETVHKRFVLKKFTCITCNEKFISRNEMVLHRAIFHPEIAKFSCFACDELFKSIGGDGKDTVEELRLRNHIKSVHSLVYIPIVKPCPLCGSMFDDSVSCHKEMNSHIKKCHTRIPTTLFPCKKCNRYYSTAYGRQLHHCDGKYSGVKQTPRPGTNMRAALAEVKVTKQCELPHDKRILTLSTPKQPDKIIAVSSYSCPTCPNLVPMKLLGFLQHIAFHHERPYKCVGCSSYFQKDDESVDAHWNEFHKENFLTFPKCIHVPINIGDVWKCTKCKQGFSSDDQRDIHERDTHQFFISDTKKKYNCVTCANQFRSLIEWQFHRALKHPEVAELSCYYCDERFELRTNEGISLCDNVRRIDHSMKDHTDLALAPLYDPCRFCGHCFDNNHASRLYTTHLQNEHKVEESNLFPCVVCSFSCKDYKGRVEKKKV</sequence>
<evidence type="ECO:0000256" key="3">
    <source>
        <dbReference type="ARBA" id="ARBA00022737"/>
    </source>
</evidence>
<keyword evidence="11" id="KW-1185">Reference proteome</keyword>
<evidence type="ECO:0000259" key="9">
    <source>
        <dbReference type="PROSITE" id="PS50157"/>
    </source>
</evidence>
<feature type="region of interest" description="Disordered" evidence="8">
    <location>
        <begin position="375"/>
        <end position="400"/>
    </location>
</feature>
<comment type="caution">
    <text evidence="10">The sequence shown here is derived from an EMBL/GenBank/DDBJ whole genome shotgun (WGS) entry which is preliminary data.</text>
</comment>
<dbReference type="PANTHER" id="PTHR24376:SF235">
    <property type="entry name" value="C2H2-TYPE DOMAIN-CONTAINING PROTEIN"/>
    <property type="match status" value="1"/>
</dbReference>
<dbReference type="PROSITE" id="PS50157">
    <property type="entry name" value="ZINC_FINGER_C2H2_2"/>
    <property type="match status" value="1"/>
</dbReference>
<evidence type="ECO:0000256" key="7">
    <source>
        <dbReference type="PROSITE-ProRule" id="PRU00042"/>
    </source>
</evidence>
<evidence type="ECO:0000256" key="5">
    <source>
        <dbReference type="ARBA" id="ARBA00022833"/>
    </source>
</evidence>
<accession>A0ABP1Q7M9</accession>
<proteinExistence type="predicted"/>
<keyword evidence="3" id="KW-0677">Repeat</keyword>
<dbReference type="Proteomes" id="UP001642540">
    <property type="component" value="Unassembled WGS sequence"/>
</dbReference>
<feature type="domain" description="C2H2-type" evidence="9">
    <location>
        <begin position="822"/>
        <end position="845"/>
    </location>
</feature>
<evidence type="ECO:0000256" key="2">
    <source>
        <dbReference type="ARBA" id="ARBA00022723"/>
    </source>
</evidence>
<evidence type="ECO:0000256" key="8">
    <source>
        <dbReference type="SAM" id="MobiDB-lite"/>
    </source>
</evidence>
<protein>
    <recommendedName>
        <fullName evidence="9">C2H2-type domain-containing protein</fullName>
    </recommendedName>
</protein>
<reference evidence="10 11" key="1">
    <citation type="submission" date="2024-08" db="EMBL/GenBank/DDBJ databases">
        <authorList>
            <person name="Cucini C."/>
            <person name="Frati F."/>
        </authorList>
    </citation>
    <scope>NUCLEOTIDE SEQUENCE [LARGE SCALE GENOMIC DNA]</scope>
</reference>
<dbReference type="PANTHER" id="PTHR24376">
    <property type="entry name" value="ZINC FINGER PROTEIN"/>
    <property type="match status" value="1"/>
</dbReference>
<feature type="region of interest" description="Disordered" evidence="8">
    <location>
        <begin position="114"/>
        <end position="133"/>
    </location>
</feature>
<evidence type="ECO:0000313" key="10">
    <source>
        <dbReference type="EMBL" id="CAL8085520.1"/>
    </source>
</evidence>
<name>A0ABP1Q7M9_9HEXA</name>
<keyword evidence="2" id="KW-0479">Metal-binding</keyword>
<gene>
    <name evidence="10" type="ORF">ODALV1_LOCUS6140</name>
</gene>
<evidence type="ECO:0000256" key="4">
    <source>
        <dbReference type="ARBA" id="ARBA00022771"/>
    </source>
</evidence>
<evidence type="ECO:0000256" key="1">
    <source>
        <dbReference type="ARBA" id="ARBA00004123"/>
    </source>
</evidence>
<dbReference type="SMART" id="SM00355">
    <property type="entry name" value="ZnF_C2H2"/>
    <property type="match status" value="9"/>
</dbReference>